<sequence length="356" mass="37799">MVENMITLGLETSCDETAVAVVEGRFNVLSSIVASQDEIHAKYGGIVPELACRRHVEMIRPLVKEALTTAGITLDRVGLVSATRGPGLVGALLVGLSYAKALAWARKLPFAGVNHLEGHVMSAFVQRPDTPLPAVALLVSGGHTELFLVERIGELAHLGGTRDDAVGEAFDKVAKMLSLGYPGGPVVEKMAEQGAPVYNIPVAMANANTLDFSFSGPKTAVKQLIKKLEKEEGGLNTANICASFQRSAVDALVLKTGFAIEKHNPASILIVGGVASNGALRRAMSRLGEERSVDVVFPSPELCTDNAVMIASAGACSFLDDPQNRAWRDYLTLDADPSWMPGILNITESRRSREGA</sequence>
<dbReference type="GO" id="GO:0046872">
    <property type="term" value="F:metal ion binding"/>
    <property type="evidence" value="ECO:0007669"/>
    <property type="project" value="UniProtKB-KW"/>
</dbReference>
<protein>
    <recommendedName>
        <fullName evidence="1">N(6)-L-threonylcarbamoyladenine synthase</fullName>
        <ecNumber evidence="1">2.3.1.234</ecNumber>
    </recommendedName>
</protein>
<dbReference type="InterPro" id="IPR022450">
    <property type="entry name" value="TsaD"/>
</dbReference>
<dbReference type="Pfam" id="PF00814">
    <property type="entry name" value="TsaD"/>
    <property type="match status" value="1"/>
</dbReference>
<evidence type="ECO:0000256" key="2">
    <source>
        <dbReference type="ARBA" id="ARBA00022490"/>
    </source>
</evidence>
<proteinExistence type="inferred from homology"/>
<evidence type="ECO:0000256" key="7">
    <source>
        <dbReference type="ARBA" id="ARBA00023315"/>
    </source>
</evidence>
<dbReference type="EMBL" id="UOGA01000134">
    <property type="protein sequence ID" value="VAX18743.1"/>
    <property type="molecule type" value="Genomic_DNA"/>
</dbReference>
<dbReference type="PANTHER" id="PTHR11735">
    <property type="entry name" value="TRNA N6-ADENOSINE THREONYLCARBAMOYLTRANSFERASE"/>
    <property type="match status" value="1"/>
</dbReference>
<dbReference type="CDD" id="cd24133">
    <property type="entry name" value="ASKHA_NBD_TsaD_bac"/>
    <property type="match status" value="1"/>
</dbReference>
<dbReference type="PRINTS" id="PR00789">
    <property type="entry name" value="OSIALOPTASE"/>
</dbReference>
<dbReference type="NCBIfam" id="TIGR00329">
    <property type="entry name" value="gcp_kae1"/>
    <property type="match status" value="1"/>
</dbReference>
<evidence type="ECO:0000256" key="8">
    <source>
        <dbReference type="ARBA" id="ARBA00048117"/>
    </source>
</evidence>
<evidence type="ECO:0000256" key="6">
    <source>
        <dbReference type="ARBA" id="ARBA00023004"/>
    </source>
</evidence>
<dbReference type="EC" id="2.3.1.234" evidence="1"/>
<feature type="domain" description="Gcp-like" evidence="9">
    <location>
        <begin position="27"/>
        <end position="311"/>
    </location>
</feature>
<evidence type="ECO:0000256" key="4">
    <source>
        <dbReference type="ARBA" id="ARBA00022694"/>
    </source>
</evidence>
<dbReference type="FunFam" id="3.30.420.40:FF:000012">
    <property type="entry name" value="tRNA N6-adenosine threonylcarbamoyltransferase"/>
    <property type="match status" value="1"/>
</dbReference>
<dbReference type="NCBIfam" id="TIGR03723">
    <property type="entry name" value="T6A_TsaD_YgjD"/>
    <property type="match status" value="1"/>
</dbReference>
<dbReference type="HAMAP" id="MF_01445">
    <property type="entry name" value="TsaD"/>
    <property type="match status" value="1"/>
</dbReference>
<dbReference type="AlphaFoldDB" id="A0A3B1C2E4"/>
<evidence type="ECO:0000313" key="10">
    <source>
        <dbReference type="EMBL" id="VAX18743.1"/>
    </source>
</evidence>
<evidence type="ECO:0000256" key="3">
    <source>
        <dbReference type="ARBA" id="ARBA00022679"/>
    </source>
</evidence>
<dbReference type="SUPFAM" id="SSF53067">
    <property type="entry name" value="Actin-like ATPase domain"/>
    <property type="match status" value="1"/>
</dbReference>
<name>A0A3B1C2E4_9ZZZZ</name>
<organism evidence="10">
    <name type="scientific">hydrothermal vent metagenome</name>
    <dbReference type="NCBI Taxonomy" id="652676"/>
    <lineage>
        <taxon>unclassified sequences</taxon>
        <taxon>metagenomes</taxon>
        <taxon>ecological metagenomes</taxon>
    </lineage>
</organism>
<keyword evidence="6" id="KW-0408">Iron</keyword>
<keyword evidence="2" id="KW-0963">Cytoplasm</keyword>
<keyword evidence="5" id="KW-0479">Metal-binding</keyword>
<dbReference type="InterPro" id="IPR043129">
    <property type="entry name" value="ATPase_NBD"/>
</dbReference>
<keyword evidence="7 10" id="KW-0012">Acyltransferase</keyword>
<reference evidence="10" key="1">
    <citation type="submission" date="2018-06" db="EMBL/GenBank/DDBJ databases">
        <authorList>
            <person name="Zhirakovskaya E."/>
        </authorList>
    </citation>
    <scope>NUCLEOTIDE SEQUENCE</scope>
</reference>
<evidence type="ECO:0000256" key="1">
    <source>
        <dbReference type="ARBA" id="ARBA00012156"/>
    </source>
</evidence>
<dbReference type="Gene3D" id="3.30.420.40">
    <property type="match status" value="2"/>
</dbReference>
<comment type="catalytic activity">
    <reaction evidence="8">
        <text>L-threonylcarbamoyladenylate + adenosine(37) in tRNA = N(6)-L-threonylcarbamoyladenosine(37) in tRNA + AMP + H(+)</text>
        <dbReference type="Rhea" id="RHEA:37059"/>
        <dbReference type="Rhea" id="RHEA-COMP:10162"/>
        <dbReference type="Rhea" id="RHEA-COMP:10163"/>
        <dbReference type="ChEBI" id="CHEBI:15378"/>
        <dbReference type="ChEBI" id="CHEBI:73682"/>
        <dbReference type="ChEBI" id="CHEBI:74411"/>
        <dbReference type="ChEBI" id="CHEBI:74418"/>
        <dbReference type="ChEBI" id="CHEBI:456215"/>
        <dbReference type="EC" id="2.3.1.234"/>
    </reaction>
</comment>
<dbReference type="GO" id="GO:0061711">
    <property type="term" value="F:tRNA N(6)-L-threonylcarbamoyladenine synthase activity"/>
    <property type="evidence" value="ECO:0007669"/>
    <property type="project" value="UniProtKB-EC"/>
</dbReference>
<dbReference type="FunFam" id="3.30.420.40:FF:000040">
    <property type="entry name" value="tRNA N6-adenosine threonylcarbamoyltransferase"/>
    <property type="match status" value="1"/>
</dbReference>
<evidence type="ECO:0000256" key="5">
    <source>
        <dbReference type="ARBA" id="ARBA00022723"/>
    </source>
</evidence>
<keyword evidence="3 10" id="KW-0808">Transferase</keyword>
<evidence type="ECO:0000259" key="9">
    <source>
        <dbReference type="Pfam" id="PF00814"/>
    </source>
</evidence>
<accession>A0A3B1C2E4</accession>
<keyword evidence="4" id="KW-0819">tRNA processing</keyword>
<dbReference type="PANTHER" id="PTHR11735:SF6">
    <property type="entry name" value="TRNA N6-ADENOSINE THREONYLCARBAMOYLTRANSFERASE, MITOCHONDRIAL"/>
    <property type="match status" value="1"/>
</dbReference>
<gene>
    <name evidence="10" type="ORF">MNBD_NITROSPINAE04-235</name>
</gene>
<dbReference type="InterPro" id="IPR000905">
    <property type="entry name" value="Gcp-like_dom"/>
</dbReference>
<dbReference type="GO" id="GO:0002949">
    <property type="term" value="P:tRNA threonylcarbamoyladenosine modification"/>
    <property type="evidence" value="ECO:0007669"/>
    <property type="project" value="InterPro"/>
</dbReference>
<dbReference type="InterPro" id="IPR017861">
    <property type="entry name" value="KAE1/TsaD"/>
</dbReference>